<feature type="signal peptide" evidence="2">
    <location>
        <begin position="1"/>
        <end position="23"/>
    </location>
</feature>
<evidence type="ECO:0000256" key="2">
    <source>
        <dbReference type="SAM" id="SignalP"/>
    </source>
</evidence>
<reference evidence="3 4" key="1">
    <citation type="submission" date="2012-06" db="EMBL/GenBank/DDBJ databases">
        <title>Complete sequence of chromosome of Mycobacterium chubuense NBB4.</title>
        <authorList>
            <consortium name="US DOE Joint Genome Institute"/>
            <person name="Lucas S."/>
            <person name="Han J."/>
            <person name="Lapidus A."/>
            <person name="Cheng J.-F."/>
            <person name="Goodwin L."/>
            <person name="Pitluck S."/>
            <person name="Peters L."/>
            <person name="Mikhailova N."/>
            <person name="Teshima H."/>
            <person name="Detter J.C."/>
            <person name="Han C."/>
            <person name="Tapia R."/>
            <person name="Land M."/>
            <person name="Hauser L."/>
            <person name="Kyrpides N."/>
            <person name="Ivanova N."/>
            <person name="Pagani I."/>
            <person name="Mattes T."/>
            <person name="Holmes A."/>
            <person name="Rutledge P."/>
            <person name="Paulsen I."/>
            <person name="Coleman N."/>
            <person name="Woyke T."/>
        </authorList>
    </citation>
    <scope>NUCLEOTIDE SEQUENCE [LARGE SCALE GENOMIC DNA]</scope>
    <source>
        <strain evidence="3 4">NBB4</strain>
    </source>
</reference>
<feature type="region of interest" description="Disordered" evidence="1">
    <location>
        <begin position="23"/>
        <end position="48"/>
    </location>
</feature>
<dbReference type="STRING" id="710421.Mycch_3235"/>
<dbReference type="HOGENOM" id="CLU_2330701_0_0_11"/>
<dbReference type="AlphaFoldDB" id="I4BL26"/>
<keyword evidence="2" id="KW-0732">Signal</keyword>
<accession>I4BL26</accession>
<name>I4BL26_MYCCN</name>
<evidence type="ECO:0000313" key="4">
    <source>
        <dbReference type="Proteomes" id="UP000006057"/>
    </source>
</evidence>
<sequence precursor="true">MNWKLAGVSVAVAAIATAVPIAAAHPNGHGHGGPNAPGQAVAGQAREGHAPAGVVRVIQQSVAPQAPGLRSALAHIPTIVPPMPTFPPPMPTFPPPGR</sequence>
<proteinExistence type="predicted"/>
<organism evidence="3 4">
    <name type="scientific">Mycolicibacterium chubuense (strain NBB4)</name>
    <name type="common">Mycobacterium chubuense</name>
    <dbReference type="NCBI Taxonomy" id="710421"/>
    <lineage>
        <taxon>Bacteria</taxon>
        <taxon>Bacillati</taxon>
        <taxon>Actinomycetota</taxon>
        <taxon>Actinomycetes</taxon>
        <taxon>Mycobacteriales</taxon>
        <taxon>Mycobacteriaceae</taxon>
        <taxon>Mycolicibacterium</taxon>
    </lineage>
</organism>
<gene>
    <name evidence="3" type="ordered locus">Mycch_3235</name>
</gene>
<dbReference type="EMBL" id="CP003053">
    <property type="protein sequence ID" value="AFM17983.1"/>
    <property type="molecule type" value="Genomic_DNA"/>
</dbReference>
<keyword evidence="4" id="KW-1185">Reference proteome</keyword>
<dbReference type="RefSeq" id="WP_014816459.1">
    <property type="nucleotide sequence ID" value="NC_018027.1"/>
</dbReference>
<dbReference type="Proteomes" id="UP000006057">
    <property type="component" value="Chromosome"/>
</dbReference>
<protein>
    <submittedName>
        <fullName evidence="3">Uncharacterized protein</fullName>
    </submittedName>
</protein>
<dbReference type="KEGG" id="mcb:Mycch_3235"/>
<evidence type="ECO:0000256" key="1">
    <source>
        <dbReference type="SAM" id="MobiDB-lite"/>
    </source>
</evidence>
<feature type="chain" id="PRO_5003687150" evidence="2">
    <location>
        <begin position="24"/>
        <end position="98"/>
    </location>
</feature>
<evidence type="ECO:0000313" key="3">
    <source>
        <dbReference type="EMBL" id="AFM17983.1"/>
    </source>
</evidence>